<comment type="caution">
    <text evidence="2">The sequence shown here is derived from an EMBL/GenBank/DDBJ whole genome shotgun (WGS) entry which is preliminary data.</text>
</comment>
<dbReference type="AlphaFoldDB" id="A0A550CBP4"/>
<keyword evidence="3" id="KW-1185">Reference proteome</keyword>
<dbReference type="EMBL" id="VDMD01000013">
    <property type="protein sequence ID" value="TRM62207.1"/>
    <property type="molecule type" value="Genomic_DNA"/>
</dbReference>
<keyword evidence="1" id="KW-0732">Signal</keyword>
<name>A0A550CBP4_9AGAR</name>
<feature type="chain" id="PRO_5021747353" description="Secreted protein" evidence="1">
    <location>
        <begin position="22"/>
        <end position="90"/>
    </location>
</feature>
<feature type="signal peptide" evidence="1">
    <location>
        <begin position="1"/>
        <end position="21"/>
    </location>
</feature>
<evidence type="ECO:0008006" key="4">
    <source>
        <dbReference type="Google" id="ProtNLM"/>
    </source>
</evidence>
<accession>A0A550CBP4</accession>
<protein>
    <recommendedName>
        <fullName evidence="4">Secreted protein</fullName>
    </recommendedName>
</protein>
<sequence length="90" mass="9952">MVERWCAVSLALLMPSWPCCTFSWALRSAPLSNACARCTASAGPMSPATHASMRWSAMRSVVERLMVLMTRMKASYRTRRMSLYIGGGST</sequence>
<reference evidence="2 3" key="1">
    <citation type="journal article" date="2019" name="New Phytol.">
        <title>Comparative genomics reveals unique wood-decay strategies and fruiting body development in the Schizophyllaceae.</title>
        <authorList>
            <person name="Almasi E."/>
            <person name="Sahu N."/>
            <person name="Krizsan K."/>
            <person name="Balint B."/>
            <person name="Kovacs G.M."/>
            <person name="Kiss B."/>
            <person name="Cseklye J."/>
            <person name="Drula E."/>
            <person name="Henrissat B."/>
            <person name="Nagy I."/>
            <person name="Chovatia M."/>
            <person name="Adam C."/>
            <person name="LaButti K."/>
            <person name="Lipzen A."/>
            <person name="Riley R."/>
            <person name="Grigoriev I.V."/>
            <person name="Nagy L.G."/>
        </authorList>
    </citation>
    <scope>NUCLEOTIDE SEQUENCE [LARGE SCALE GENOMIC DNA]</scope>
    <source>
        <strain evidence="2 3">NL-1724</strain>
    </source>
</reference>
<gene>
    <name evidence="2" type="ORF">BD626DRAFT_498475</name>
</gene>
<organism evidence="2 3">
    <name type="scientific">Schizophyllum amplum</name>
    <dbReference type="NCBI Taxonomy" id="97359"/>
    <lineage>
        <taxon>Eukaryota</taxon>
        <taxon>Fungi</taxon>
        <taxon>Dikarya</taxon>
        <taxon>Basidiomycota</taxon>
        <taxon>Agaricomycotina</taxon>
        <taxon>Agaricomycetes</taxon>
        <taxon>Agaricomycetidae</taxon>
        <taxon>Agaricales</taxon>
        <taxon>Schizophyllaceae</taxon>
        <taxon>Schizophyllum</taxon>
    </lineage>
</organism>
<evidence type="ECO:0000313" key="2">
    <source>
        <dbReference type="EMBL" id="TRM62207.1"/>
    </source>
</evidence>
<evidence type="ECO:0000256" key="1">
    <source>
        <dbReference type="SAM" id="SignalP"/>
    </source>
</evidence>
<evidence type="ECO:0000313" key="3">
    <source>
        <dbReference type="Proteomes" id="UP000320762"/>
    </source>
</evidence>
<proteinExistence type="predicted"/>
<dbReference type="Proteomes" id="UP000320762">
    <property type="component" value="Unassembled WGS sequence"/>
</dbReference>